<feature type="compositionally biased region" description="Acidic residues" evidence="1">
    <location>
        <begin position="133"/>
        <end position="142"/>
    </location>
</feature>
<feature type="region of interest" description="Disordered" evidence="1">
    <location>
        <begin position="96"/>
        <end position="160"/>
    </location>
</feature>
<comment type="caution">
    <text evidence="2">The sequence shown here is derived from an EMBL/GenBank/DDBJ whole genome shotgun (WGS) entry which is preliminary data.</text>
</comment>
<protein>
    <submittedName>
        <fullName evidence="2">Uncharacterized protein</fullName>
    </submittedName>
</protein>
<dbReference type="EMBL" id="JASCZI010273629">
    <property type="protein sequence ID" value="MED6225129.1"/>
    <property type="molecule type" value="Genomic_DNA"/>
</dbReference>
<gene>
    <name evidence="2" type="ORF">PIB30_090713</name>
</gene>
<proteinExistence type="predicted"/>
<evidence type="ECO:0000313" key="2">
    <source>
        <dbReference type="EMBL" id="MED6225129.1"/>
    </source>
</evidence>
<evidence type="ECO:0000256" key="1">
    <source>
        <dbReference type="SAM" id="MobiDB-lite"/>
    </source>
</evidence>
<evidence type="ECO:0000313" key="3">
    <source>
        <dbReference type="Proteomes" id="UP001341840"/>
    </source>
</evidence>
<accession>A0ABU6ZT16</accession>
<name>A0ABU6ZT16_9FABA</name>
<dbReference type="Proteomes" id="UP001341840">
    <property type="component" value="Unassembled WGS sequence"/>
</dbReference>
<sequence length="160" mass="16803">MTTCNSGSGWELGDSGCQQPFNNINTPKIKGSKPSMRIPLPTTVSDGKGVIAAAINAAVKLAAVELRGKLFPSVSLSTASFSLTHSLPVLQRRRRHLKPRRRDSRTVVAEASVVGENSGGFGNGEDEGKPEGNGDDSFEDGGGDGVLHFDGGDEEASFFL</sequence>
<reference evidence="2 3" key="1">
    <citation type="journal article" date="2023" name="Plants (Basel)">
        <title>Bridging the Gap: Combining Genomics and Transcriptomics Approaches to Understand Stylosanthes scabra, an Orphan Legume from the Brazilian Caatinga.</title>
        <authorList>
            <person name="Ferreira-Neto J.R.C."/>
            <person name="da Silva M.D."/>
            <person name="Binneck E."/>
            <person name="de Melo N.F."/>
            <person name="da Silva R.H."/>
            <person name="de Melo A.L.T.M."/>
            <person name="Pandolfi V."/>
            <person name="Bustamante F.O."/>
            <person name="Brasileiro-Vidal A.C."/>
            <person name="Benko-Iseppon A.M."/>
        </authorList>
    </citation>
    <scope>NUCLEOTIDE SEQUENCE [LARGE SCALE GENOMIC DNA]</scope>
    <source>
        <tissue evidence="2">Leaves</tissue>
    </source>
</reference>
<organism evidence="2 3">
    <name type="scientific">Stylosanthes scabra</name>
    <dbReference type="NCBI Taxonomy" id="79078"/>
    <lineage>
        <taxon>Eukaryota</taxon>
        <taxon>Viridiplantae</taxon>
        <taxon>Streptophyta</taxon>
        <taxon>Embryophyta</taxon>
        <taxon>Tracheophyta</taxon>
        <taxon>Spermatophyta</taxon>
        <taxon>Magnoliopsida</taxon>
        <taxon>eudicotyledons</taxon>
        <taxon>Gunneridae</taxon>
        <taxon>Pentapetalae</taxon>
        <taxon>rosids</taxon>
        <taxon>fabids</taxon>
        <taxon>Fabales</taxon>
        <taxon>Fabaceae</taxon>
        <taxon>Papilionoideae</taxon>
        <taxon>50 kb inversion clade</taxon>
        <taxon>dalbergioids sensu lato</taxon>
        <taxon>Dalbergieae</taxon>
        <taxon>Pterocarpus clade</taxon>
        <taxon>Stylosanthes</taxon>
    </lineage>
</organism>
<keyword evidence="3" id="KW-1185">Reference proteome</keyword>